<proteinExistence type="predicted"/>
<protein>
    <submittedName>
        <fullName evidence="3">Uncharacterized protein</fullName>
    </submittedName>
</protein>
<name>A0A0A9ERX1_ARUDO</name>
<dbReference type="AlphaFoldDB" id="A0A0A9ERX1"/>
<organism evidence="3">
    <name type="scientific">Arundo donax</name>
    <name type="common">Giant reed</name>
    <name type="synonym">Donax arundinaceus</name>
    <dbReference type="NCBI Taxonomy" id="35708"/>
    <lineage>
        <taxon>Eukaryota</taxon>
        <taxon>Viridiplantae</taxon>
        <taxon>Streptophyta</taxon>
        <taxon>Embryophyta</taxon>
        <taxon>Tracheophyta</taxon>
        <taxon>Spermatophyta</taxon>
        <taxon>Magnoliopsida</taxon>
        <taxon>Liliopsida</taxon>
        <taxon>Poales</taxon>
        <taxon>Poaceae</taxon>
        <taxon>PACMAD clade</taxon>
        <taxon>Arundinoideae</taxon>
        <taxon>Arundineae</taxon>
        <taxon>Arundo</taxon>
    </lineage>
</organism>
<feature type="region of interest" description="Disordered" evidence="1">
    <location>
        <begin position="26"/>
        <end position="79"/>
    </location>
</feature>
<feature type="signal peptide" evidence="2">
    <location>
        <begin position="1"/>
        <end position="20"/>
    </location>
</feature>
<reference evidence="3" key="2">
    <citation type="journal article" date="2015" name="Data Brief">
        <title>Shoot transcriptome of the giant reed, Arundo donax.</title>
        <authorList>
            <person name="Barrero R.A."/>
            <person name="Guerrero F.D."/>
            <person name="Moolhuijzen P."/>
            <person name="Goolsby J.A."/>
            <person name="Tidwell J."/>
            <person name="Bellgard S.E."/>
            <person name="Bellgard M.I."/>
        </authorList>
    </citation>
    <scope>NUCLEOTIDE SEQUENCE</scope>
    <source>
        <tissue evidence="3">Shoot tissue taken approximately 20 cm above the soil surface</tissue>
    </source>
</reference>
<evidence type="ECO:0000256" key="1">
    <source>
        <dbReference type="SAM" id="MobiDB-lite"/>
    </source>
</evidence>
<keyword evidence="2" id="KW-0732">Signal</keyword>
<evidence type="ECO:0000256" key="2">
    <source>
        <dbReference type="SAM" id="SignalP"/>
    </source>
</evidence>
<feature type="chain" id="PRO_5002045518" evidence="2">
    <location>
        <begin position="21"/>
        <end position="79"/>
    </location>
</feature>
<dbReference type="EMBL" id="GBRH01194406">
    <property type="protein sequence ID" value="JAE03490.1"/>
    <property type="molecule type" value="Transcribed_RNA"/>
</dbReference>
<reference evidence="3" key="1">
    <citation type="submission" date="2014-09" db="EMBL/GenBank/DDBJ databases">
        <authorList>
            <person name="Magalhaes I.L.F."/>
            <person name="Oliveira U."/>
            <person name="Santos F.R."/>
            <person name="Vidigal T.H.D.A."/>
            <person name="Brescovit A.D."/>
            <person name="Santos A.J."/>
        </authorList>
    </citation>
    <scope>NUCLEOTIDE SEQUENCE</scope>
    <source>
        <tissue evidence="3">Shoot tissue taken approximately 20 cm above the soil surface</tissue>
    </source>
</reference>
<sequence length="79" mass="8326">MKSRASAIFTVFLPAAGSLSVHSFAGKETETPARSPKGAAPGSRLPLSIACRNRRRILANPRNPRSEREGAGPRVVGDA</sequence>
<evidence type="ECO:0000313" key="3">
    <source>
        <dbReference type="EMBL" id="JAE03490.1"/>
    </source>
</evidence>
<accession>A0A0A9ERX1</accession>